<name>A0A0F9VYD5_9ZZZZ</name>
<dbReference type="GO" id="GO:0016832">
    <property type="term" value="F:aldehyde-lyase activity"/>
    <property type="evidence" value="ECO:0007669"/>
    <property type="project" value="InterPro"/>
</dbReference>
<accession>A0A0F9VYD5</accession>
<dbReference type="AlphaFoldDB" id="A0A0F9VYD5"/>
<gene>
    <name evidence="2" type="ORF">LCGC14_0042540</name>
</gene>
<dbReference type="Gene3D" id="3.40.50.920">
    <property type="match status" value="1"/>
</dbReference>
<evidence type="ECO:0000259" key="1">
    <source>
        <dbReference type="Pfam" id="PF09364"/>
    </source>
</evidence>
<dbReference type="InterPro" id="IPR018970">
    <property type="entry name" value="Xul5P/Fru6P_PKetolase_N"/>
</dbReference>
<dbReference type="Gene3D" id="3.40.50.970">
    <property type="match status" value="2"/>
</dbReference>
<protein>
    <recommendedName>
        <fullName evidence="1">Xylulose 5-phosphate/Fructose 6-phosphate phosphoketolase N-terminal domain-containing protein</fullName>
    </recommendedName>
</protein>
<proteinExistence type="predicted"/>
<dbReference type="InterPro" id="IPR009014">
    <property type="entry name" value="Transketo_C/PFOR_II"/>
</dbReference>
<organism evidence="2">
    <name type="scientific">marine sediment metagenome</name>
    <dbReference type="NCBI Taxonomy" id="412755"/>
    <lineage>
        <taxon>unclassified sequences</taxon>
        <taxon>metagenomes</taxon>
        <taxon>ecological metagenomes</taxon>
    </lineage>
</organism>
<dbReference type="InterPro" id="IPR029061">
    <property type="entry name" value="THDP-binding"/>
</dbReference>
<dbReference type="Pfam" id="PF09364">
    <property type="entry name" value="XFP_N"/>
    <property type="match status" value="1"/>
</dbReference>
<feature type="domain" description="Xylulose 5-phosphate/Fructose 6-phosphate phosphoketolase N-terminal" evidence="1">
    <location>
        <begin position="59"/>
        <end position="334"/>
    </location>
</feature>
<sequence length="790" mass="86517">MMVDHEAGLTHWSDGYGVIEHSSLTRTRIETLVAALADRGVCAPADAYRLLAAADRVCNMGLWLTAHMTYARHVYLDGRALASDDFKKVPEGHTGGALNMVPAYVGYLLANALTGKTRAWLMGQGHCVAAIDAVNILMRNVETEQDQRYPFSDDGLSRLCQDFYSYEVSADGRTVAPLGSHVNVYTAGGASEGGYLGFAGLQYVHMPLPGQELVAFLSDGAFEEQRGSDWAPRWWRGEDSGLVMPVMIANGRRIDQRTTMAQSGGVDWFRQHLSLNGFEPIDIDGRDPAAFAWAIVTMADRLQEQHRQITVDERDYPVLLPYTIAETVKGFGFPGAGTNAAHNLPLVGNPAFDDDIRKTFNDGCAQLFVAETEFNAAIACLANHPTQKRKAEKDHWLRDIEVALPELPAIEAVEVDAKKSPMAHFDSWFSTMVAANPRHRVRVGNPDEIRSNRMNNTLDQLCHRVTSPEPGIAESLNGAVITALNEEAVVSAVLANKQGINLAVSYEAFAVKMLGAMRQEVIFARHALEAGRKVNWLSVPVVASSHTWENGKNEISHQDPTLSEAWLGEMSDMAPVYFPFDANTMVATMSSLYQQRGRVAVVVAPKNPVTTFSTAQQAQQCARDGVLLLSHDDNADIQLLALGAYQLQEVTRAASSLRGCGIRCSVLAITEPGRFRQPRDAMEAKYTWTATAIGRMVPTVNKRIFVSHTHADVMTGVLRSLDTGTNNSRFLGYRNRGGTLDVFGMLLANGQTWAHIVLNAAEMLDIEIGRCLDVAQWQALHGAGNPEAVR</sequence>
<dbReference type="Pfam" id="PF03894">
    <property type="entry name" value="XFP"/>
    <property type="match status" value="1"/>
</dbReference>
<dbReference type="InterPro" id="IPR005593">
    <property type="entry name" value="Xul5P/Fru6P_PKetolase"/>
</dbReference>
<reference evidence="2" key="1">
    <citation type="journal article" date="2015" name="Nature">
        <title>Complex archaea that bridge the gap between prokaryotes and eukaryotes.</title>
        <authorList>
            <person name="Spang A."/>
            <person name="Saw J.H."/>
            <person name="Jorgensen S.L."/>
            <person name="Zaremba-Niedzwiedzka K."/>
            <person name="Martijn J."/>
            <person name="Lind A.E."/>
            <person name="van Eijk R."/>
            <person name="Schleper C."/>
            <person name="Guy L."/>
            <person name="Ettema T.J."/>
        </authorList>
    </citation>
    <scope>NUCLEOTIDE SEQUENCE</scope>
</reference>
<dbReference type="GO" id="GO:0005975">
    <property type="term" value="P:carbohydrate metabolic process"/>
    <property type="evidence" value="ECO:0007669"/>
    <property type="project" value="InterPro"/>
</dbReference>
<dbReference type="SUPFAM" id="SSF52518">
    <property type="entry name" value="Thiamin diphosphate-binding fold (THDP-binding)"/>
    <property type="match status" value="2"/>
</dbReference>
<comment type="caution">
    <text evidence="2">The sequence shown here is derived from an EMBL/GenBank/DDBJ whole genome shotgun (WGS) entry which is preliminary data.</text>
</comment>
<dbReference type="PANTHER" id="PTHR31273">
    <property type="entry name" value="PHOSPHOKETOLASE-RELATED"/>
    <property type="match status" value="1"/>
</dbReference>
<dbReference type="PANTHER" id="PTHR31273:SF0">
    <property type="entry name" value="PHOSPHOKETOLASE-RELATED"/>
    <property type="match status" value="1"/>
</dbReference>
<evidence type="ECO:0000313" key="2">
    <source>
        <dbReference type="EMBL" id="KKO09135.1"/>
    </source>
</evidence>
<dbReference type="EMBL" id="LAZR01000008">
    <property type="protein sequence ID" value="KKO09135.1"/>
    <property type="molecule type" value="Genomic_DNA"/>
</dbReference>